<proteinExistence type="inferred from homology"/>
<keyword evidence="4" id="KW-1185">Reference proteome</keyword>
<comment type="similarity">
    <text evidence="1">Belongs to the short-chain dehydrogenases/reductases (SDR) family.</text>
</comment>
<dbReference type="Pfam" id="PF00106">
    <property type="entry name" value="adh_short"/>
    <property type="match status" value="1"/>
</dbReference>
<dbReference type="GO" id="GO:0006633">
    <property type="term" value="P:fatty acid biosynthetic process"/>
    <property type="evidence" value="ECO:0007669"/>
    <property type="project" value="TreeGrafter"/>
</dbReference>
<gene>
    <name evidence="3" type="ORF">SAPIO_CDS0941</name>
</gene>
<evidence type="ECO:0000313" key="4">
    <source>
        <dbReference type="Proteomes" id="UP000028545"/>
    </source>
</evidence>
<dbReference type="PRINTS" id="PR00081">
    <property type="entry name" value="GDHRDH"/>
</dbReference>
<dbReference type="PANTHER" id="PTHR42760">
    <property type="entry name" value="SHORT-CHAIN DEHYDROGENASES/REDUCTASES FAMILY MEMBER"/>
    <property type="match status" value="1"/>
</dbReference>
<dbReference type="GO" id="GO:0048038">
    <property type="term" value="F:quinone binding"/>
    <property type="evidence" value="ECO:0007669"/>
    <property type="project" value="TreeGrafter"/>
</dbReference>
<comment type="caution">
    <text evidence="3">The sequence shown here is derived from an EMBL/GenBank/DDBJ whole genome shotgun (WGS) entry which is preliminary data.</text>
</comment>
<dbReference type="EMBL" id="JOWA01000044">
    <property type="protein sequence ID" value="KEZ46092.1"/>
    <property type="molecule type" value="Genomic_DNA"/>
</dbReference>
<reference evidence="3 4" key="1">
    <citation type="journal article" date="2014" name="Genome Announc.">
        <title>Draft genome sequence of the pathogenic fungus Scedosporium apiospermum.</title>
        <authorList>
            <person name="Vandeputte P."/>
            <person name="Ghamrawi S."/>
            <person name="Rechenmann M."/>
            <person name="Iltis A."/>
            <person name="Giraud S."/>
            <person name="Fleury M."/>
            <person name="Thornton C."/>
            <person name="Delhaes L."/>
            <person name="Meyer W."/>
            <person name="Papon N."/>
            <person name="Bouchara J.P."/>
        </authorList>
    </citation>
    <scope>NUCLEOTIDE SEQUENCE [LARGE SCALE GENOMIC DNA]</scope>
    <source>
        <strain evidence="3 4">IHEM 14462</strain>
    </source>
</reference>
<name>A0A084GFI0_PSEDA</name>
<dbReference type="Pfam" id="PF13561">
    <property type="entry name" value="adh_short_C2"/>
    <property type="match status" value="1"/>
</dbReference>
<dbReference type="OrthoDB" id="47007at2759"/>
<evidence type="ECO:0000313" key="3">
    <source>
        <dbReference type="EMBL" id="KEZ46092.1"/>
    </source>
</evidence>
<dbReference type="Proteomes" id="UP000028545">
    <property type="component" value="Unassembled WGS sequence"/>
</dbReference>
<evidence type="ECO:0000256" key="1">
    <source>
        <dbReference type="ARBA" id="ARBA00006484"/>
    </source>
</evidence>
<dbReference type="SUPFAM" id="SSF51735">
    <property type="entry name" value="NAD(P)-binding Rossmann-fold domains"/>
    <property type="match status" value="1"/>
</dbReference>
<dbReference type="PANTHER" id="PTHR42760:SF133">
    <property type="entry name" value="3-OXOACYL-[ACYL-CARRIER-PROTEIN] REDUCTASE"/>
    <property type="match status" value="1"/>
</dbReference>
<accession>A0A084GFI0</accession>
<dbReference type="VEuPathDB" id="FungiDB:SAPIO_CDS0941"/>
<dbReference type="Gene3D" id="3.40.50.720">
    <property type="entry name" value="NAD(P)-binding Rossmann-like Domain"/>
    <property type="match status" value="1"/>
</dbReference>
<dbReference type="HOGENOM" id="CLU_010194_1_3_1"/>
<keyword evidence="2" id="KW-0560">Oxidoreductase</keyword>
<dbReference type="InterPro" id="IPR002347">
    <property type="entry name" value="SDR_fam"/>
</dbReference>
<dbReference type="KEGG" id="sapo:SAPIO_CDS0941"/>
<evidence type="ECO:0000256" key="2">
    <source>
        <dbReference type="ARBA" id="ARBA00023002"/>
    </source>
</evidence>
<dbReference type="RefSeq" id="XP_016645891.1">
    <property type="nucleotide sequence ID" value="XM_016783617.1"/>
</dbReference>
<dbReference type="AlphaFoldDB" id="A0A084GFI0"/>
<dbReference type="GO" id="GO:0016616">
    <property type="term" value="F:oxidoreductase activity, acting on the CH-OH group of donors, NAD or NADP as acceptor"/>
    <property type="evidence" value="ECO:0007669"/>
    <property type="project" value="TreeGrafter"/>
</dbReference>
<dbReference type="OMA" id="TCMITGG"/>
<protein>
    <submittedName>
        <fullName evidence="3">Uncharacterized protein</fullName>
    </submittedName>
</protein>
<sequence length="286" mass="29851">MASVRAAASLASKPFRPTVSLHGRHCLITGGSGALGASIAADMARAGARVTLLGRNEDKLRAALQAVVSSASENLEADSAGNRKSVDQTATGESSHRYLVVGREGGEVKDIIAAERKIDVLVNAAGIPQSSLLFKTDYDEIERLLESNLSLSIKACKAATRPLMRAAPDSCIINMASVLGTHGGRGSSVYAASKAGIIGKFREDLEINTPQPLGPLGIRVNCLVPGYIQAGMTESVGNIPIKPEQIPLGRYGHPSEVSHAALFLATNRYANNCILNIDGGLSVGLV</sequence>
<dbReference type="GeneID" id="27719093"/>
<dbReference type="InterPro" id="IPR036291">
    <property type="entry name" value="NAD(P)-bd_dom_sf"/>
</dbReference>
<organism evidence="3 4">
    <name type="scientific">Pseudallescheria apiosperma</name>
    <name type="common">Scedosporium apiospermum</name>
    <dbReference type="NCBI Taxonomy" id="563466"/>
    <lineage>
        <taxon>Eukaryota</taxon>
        <taxon>Fungi</taxon>
        <taxon>Dikarya</taxon>
        <taxon>Ascomycota</taxon>
        <taxon>Pezizomycotina</taxon>
        <taxon>Sordariomycetes</taxon>
        <taxon>Hypocreomycetidae</taxon>
        <taxon>Microascales</taxon>
        <taxon>Microascaceae</taxon>
        <taxon>Scedosporium</taxon>
    </lineage>
</organism>